<dbReference type="SUPFAM" id="SSF53098">
    <property type="entry name" value="Ribonuclease H-like"/>
    <property type="match status" value="1"/>
</dbReference>
<comment type="caution">
    <text evidence="2">The sequence shown here is derived from an EMBL/GenBank/DDBJ whole genome shotgun (WGS) entry which is preliminary data.</text>
</comment>
<sequence>MTRFACLYPEKDASSKIELKSATNFIEDFGLPILIISDRGSYFTSYDFQRLCDENRILHSLNSTSHLQGNEMVQRSHKIILCTIIMSIDNTDQKDCNSKNMEVEKKFK</sequence>
<gene>
    <name evidence="2" type="ORF">AVEN_62200_1</name>
</gene>
<proteinExistence type="predicted"/>
<feature type="domain" description="Integrase catalytic" evidence="1">
    <location>
        <begin position="1"/>
        <end position="108"/>
    </location>
</feature>
<dbReference type="Proteomes" id="UP000499080">
    <property type="component" value="Unassembled WGS sequence"/>
</dbReference>
<evidence type="ECO:0000313" key="3">
    <source>
        <dbReference type="Proteomes" id="UP000499080"/>
    </source>
</evidence>
<dbReference type="AlphaFoldDB" id="A0A4Y2M6B7"/>
<keyword evidence="3" id="KW-1185">Reference proteome</keyword>
<dbReference type="GO" id="GO:0015074">
    <property type="term" value="P:DNA integration"/>
    <property type="evidence" value="ECO:0007669"/>
    <property type="project" value="InterPro"/>
</dbReference>
<dbReference type="PROSITE" id="PS50994">
    <property type="entry name" value="INTEGRASE"/>
    <property type="match status" value="1"/>
</dbReference>
<dbReference type="GO" id="GO:0003676">
    <property type="term" value="F:nucleic acid binding"/>
    <property type="evidence" value="ECO:0007669"/>
    <property type="project" value="InterPro"/>
</dbReference>
<protein>
    <recommendedName>
        <fullName evidence="1">Integrase catalytic domain-containing protein</fullName>
    </recommendedName>
</protein>
<evidence type="ECO:0000259" key="1">
    <source>
        <dbReference type="PROSITE" id="PS50994"/>
    </source>
</evidence>
<evidence type="ECO:0000313" key="2">
    <source>
        <dbReference type="EMBL" id="GBN22561.1"/>
    </source>
</evidence>
<dbReference type="InterPro" id="IPR012337">
    <property type="entry name" value="RNaseH-like_sf"/>
</dbReference>
<accession>A0A4Y2M6B7</accession>
<dbReference type="InterPro" id="IPR036397">
    <property type="entry name" value="RNaseH_sf"/>
</dbReference>
<dbReference type="EMBL" id="BGPR01006878">
    <property type="protein sequence ID" value="GBN22561.1"/>
    <property type="molecule type" value="Genomic_DNA"/>
</dbReference>
<name>A0A4Y2M6B7_ARAVE</name>
<organism evidence="2 3">
    <name type="scientific">Araneus ventricosus</name>
    <name type="common">Orbweaver spider</name>
    <name type="synonym">Epeira ventricosa</name>
    <dbReference type="NCBI Taxonomy" id="182803"/>
    <lineage>
        <taxon>Eukaryota</taxon>
        <taxon>Metazoa</taxon>
        <taxon>Ecdysozoa</taxon>
        <taxon>Arthropoda</taxon>
        <taxon>Chelicerata</taxon>
        <taxon>Arachnida</taxon>
        <taxon>Araneae</taxon>
        <taxon>Araneomorphae</taxon>
        <taxon>Entelegynae</taxon>
        <taxon>Araneoidea</taxon>
        <taxon>Araneidae</taxon>
        <taxon>Araneus</taxon>
    </lineage>
</organism>
<reference evidence="2 3" key="1">
    <citation type="journal article" date="2019" name="Sci. Rep.">
        <title>Orb-weaving spider Araneus ventricosus genome elucidates the spidroin gene catalogue.</title>
        <authorList>
            <person name="Kono N."/>
            <person name="Nakamura H."/>
            <person name="Ohtoshi R."/>
            <person name="Moran D.A.P."/>
            <person name="Shinohara A."/>
            <person name="Yoshida Y."/>
            <person name="Fujiwara M."/>
            <person name="Mori M."/>
            <person name="Tomita M."/>
            <person name="Arakawa K."/>
        </authorList>
    </citation>
    <scope>NUCLEOTIDE SEQUENCE [LARGE SCALE GENOMIC DNA]</scope>
</reference>
<dbReference type="InterPro" id="IPR001584">
    <property type="entry name" value="Integrase_cat-core"/>
</dbReference>
<dbReference type="OrthoDB" id="6435538at2759"/>
<dbReference type="Gene3D" id="3.30.420.10">
    <property type="entry name" value="Ribonuclease H-like superfamily/Ribonuclease H"/>
    <property type="match status" value="1"/>
</dbReference>